<evidence type="ECO:0000313" key="8">
    <source>
        <dbReference type="Proteomes" id="UP000070299"/>
    </source>
</evidence>
<dbReference type="GO" id="GO:0046872">
    <property type="term" value="F:metal ion binding"/>
    <property type="evidence" value="ECO:0007669"/>
    <property type="project" value="UniProtKB-KW"/>
</dbReference>
<sequence>MKKFATLCFIFSLLTGCASTQMSLYDELGGKDTVAQIVDNFIHEIEYNKTMFTYFAESDIERFREKLNEHLCLLANGPCTYTGDTMEQVHAGMNISESDFNLGVDLFIAAMTKANVPHTVQNKLLAKMVPTRKEIIYL</sequence>
<dbReference type="AlphaFoldDB" id="A0A135ZYZ5"/>
<reference evidence="8" key="1">
    <citation type="submission" date="2016-02" db="EMBL/GenBank/DDBJ databases">
        <authorList>
            <person name="Schultz-Johansen M."/>
            <person name="Glaring M.A."/>
            <person name="Bech P.K."/>
            <person name="Stougaard P."/>
        </authorList>
    </citation>
    <scope>NUCLEOTIDE SEQUENCE [LARGE SCALE GENOMIC DNA]</scope>
    <source>
        <strain evidence="8">S66</strain>
    </source>
</reference>
<keyword evidence="4 5" id="KW-0408">Iron</keyword>
<gene>
    <name evidence="7" type="ORF">AX660_17085</name>
</gene>
<organism evidence="7 8">
    <name type="scientific">Paraglaciecola hydrolytica</name>
    <dbReference type="NCBI Taxonomy" id="1799789"/>
    <lineage>
        <taxon>Bacteria</taxon>
        <taxon>Pseudomonadati</taxon>
        <taxon>Pseudomonadota</taxon>
        <taxon>Gammaproteobacteria</taxon>
        <taxon>Alteromonadales</taxon>
        <taxon>Alteromonadaceae</taxon>
        <taxon>Paraglaciecola</taxon>
    </lineage>
</organism>
<feature type="signal peptide" evidence="6">
    <location>
        <begin position="1"/>
        <end position="20"/>
    </location>
</feature>
<protein>
    <submittedName>
        <fullName evidence="7">Globin</fullName>
    </submittedName>
</protein>
<keyword evidence="1" id="KW-0813">Transport</keyword>
<comment type="caution">
    <text evidence="7">The sequence shown here is derived from an EMBL/GenBank/DDBJ whole genome shotgun (WGS) entry which is preliminary data.</text>
</comment>
<keyword evidence="8" id="KW-1185">Reference proteome</keyword>
<evidence type="ECO:0000256" key="1">
    <source>
        <dbReference type="ARBA" id="ARBA00022448"/>
    </source>
</evidence>
<dbReference type="Pfam" id="PF01152">
    <property type="entry name" value="Bac_globin"/>
    <property type="match status" value="1"/>
</dbReference>
<keyword evidence="6" id="KW-0732">Signal</keyword>
<keyword evidence="3 5" id="KW-0479">Metal-binding</keyword>
<dbReference type="RefSeq" id="WP_068378091.1">
    <property type="nucleotide sequence ID" value="NZ_LSNE01000007.1"/>
</dbReference>
<feature type="chain" id="PRO_5007469200" evidence="6">
    <location>
        <begin position="21"/>
        <end position="138"/>
    </location>
</feature>
<keyword evidence="2 5" id="KW-0349">Heme</keyword>
<evidence type="ECO:0000256" key="6">
    <source>
        <dbReference type="SAM" id="SignalP"/>
    </source>
</evidence>
<feature type="binding site" description="distal binding residue" evidence="5">
    <location>
        <position position="90"/>
    </location>
    <ligand>
        <name>heme</name>
        <dbReference type="ChEBI" id="CHEBI:30413"/>
    </ligand>
    <ligandPart>
        <name>Fe</name>
        <dbReference type="ChEBI" id="CHEBI:18248"/>
    </ligandPart>
</feature>
<dbReference type="SUPFAM" id="SSF46458">
    <property type="entry name" value="Globin-like"/>
    <property type="match status" value="1"/>
</dbReference>
<evidence type="ECO:0000256" key="4">
    <source>
        <dbReference type="ARBA" id="ARBA00023004"/>
    </source>
</evidence>
<evidence type="ECO:0000313" key="7">
    <source>
        <dbReference type="EMBL" id="KXI28100.1"/>
    </source>
</evidence>
<dbReference type="InterPro" id="IPR009050">
    <property type="entry name" value="Globin-like_sf"/>
</dbReference>
<dbReference type="InterPro" id="IPR012292">
    <property type="entry name" value="Globin/Proto"/>
</dbReference>
<dbReference type="EMBL" id="LSNE01000007">
    <property type="protein sequence ID" value="KXI28100.1"/>
    <property type="molecule type" value="Genomic_DNA"/>
</dbReference>
<evidence type="ECO:0000256" key="5">
    <source>
        <dbReference type="PIRSR" id="PIRSR601486-1"/>
    </source>
</evidence>
<accession>A0A135ZYZ5</accession>
<dbReference type="Proteomes" id="UP000070299">
    <property type="component" value="Unassembled WGS sequence"/>
</dbReference>
<dbReference type="GO" id="GO:0020037">
    <property type="term" value="F:heme binding"/>
    <property type="evidence" value="ECO:0007669"/>
    <property type="project" value="InterPro"/>
</dbReference>
<evidence type="ECO:0000256" key="3">
    <source>
        <dbReference type="ARBA" id="ARBA00022723"/>
    </source>
</evidence>
<dbReference type="PROSITE" id="PS51257">
    <property type="entry name" value="PROKAR_LIPOPROTEIN"/>
    <property type="match status" value="1"/>
</dbReference>
<dbReference type="GO" id="GO:0019825">
    <property type="term" value="F:oxygen binding"/>
    <property type="evidence" value="ECO:0007669"/>
    <property type="project" value="InterPro"/>
</dbReference>
<dbReference type="InterPro" id="IPR001486">
    <property type="entry name" value="Hemoglobin_trunc"/>
</dbReference>
<proteinExistence type="predicted"/>
<dbReference type="Gene3D" id="1.10.490.10">
    <property type="entry name" value="Globins"/>
    <property type="match status" value="1"/>
</dbReference>
<dbReference type="CDD" id="cd00454">
    <property type="entry name" value="TrHb1_N"/>
    <property type="match status" value="1"/>
</dbReference>
<name>A0A135ZYZ5_9ALTE</name>
<evidence type="ECO:0000256" key="2">
    <source>
        <dbReference type="ARBA" id="ARBA00022617"/>
    </source>
</evidence>
<dbReference type="STRING" id="1799789.AX660_17085"/>